<organism evidence="3 4">
    <name type="scientific">Adonisia turfae CCMR0081</name>
    <dbReference type="NCBI Taxonomy" id="2292702"/>
    <lineage>
        <taxon>Bacteria</taxon>
        <taxon>Bacillati</taxon>
        <taxon>Cyanobacteriota</taxon>
        <taxon>Adonisia</taxon>
        <taxon>Adonisia turfae</taxon>
    </lineage>
</organism>
<name>A0A6M0RGT8_9CYAN</name>
<dbReference type="Pfam" id="PF12770">
    <property type="entry name" value="CHAT"/>
    <property type="match status" value="1"/>
</dbReference>
<dbReference type="AlphaFoldDB" id="A0A6M0RGT8"/>
<evidence type="ECO:0000259" key="2">
    <source>
        <dbReference type="SMART" id="SM00912"/>
    </source>
</evidence>
<keyword evidence="4" id="KW-1185">Reference proteome</keyword>
<dbReference type="InterPro" id="IPR011050">
    <property type="entry name" value="Pectin_lyase_fold/virulence"/>
</dbReference>
<comment type="caution">
    <text evidence="3">The sequence shown here is derived from an EMBL/GenBank/DDBJ whole genome shotgun (WGS) entry which is preliminary data.</text>
</comment>
<dbReference type="Pfam" id="PF05860">
    <property type="entry name" value="TPS"/>
    <property type="match status" value="1"/>
</dbReference>
<dbReference type="InterPro" id="IPR008638">
    <property type="entry name" value="FhaB/CdiA-like_TPS"/>
</dbReference>
<dbReference type="EMBL" id="QXHD01000004">
    <property type="protein sequence ID" value="NEZ55458.1"/>
    <property type="molecule type" value="Genomic_DNA"/>
</dbReference>
<dbReference type="SMART" id="SM00912">
    <property type="entry name" value="Haemagg_act"/>
    <property type="match status" value="1"/>
</dbReference>
<sequence>MIHLGRYTAIGPTTCLVILLLRIVQPNAVSAQGITPATDGTGTTVTPNGQSFDIESGSLSVDGSNLFHSFQTFQLASENTANFLTNPSVQRIFARVSGGNTAFINGKLKISGSQADLFLLNPAGIIFGPDATLNLPASLTATTANHIEFNHGRFNATGIHSYGTLIGNPTAFAFGPSGTIHNQGDLTLLPGQSLTLLAGTVIKTGTLTADNIQIQEISEGQIIQVSQAGSLLSLELSGEAFQDNSVNGSLTMLPNLLTSGRAEHAGQIITNTDGQILLTDSSLPTALPGHALNPTNLFAHHPSESSSLSANLGDSSPHGDIYNREAPSHQSTTTGKPGENHRAPSQSRIATHHFHRTVLNTANASAALADVEDQRTQDFSNYFGRDLQAEQLTLPEIQHLLTQIHGETGHQSVVVYIKTPKLAIDIAQQTSTKLELLIFKSVGEPINLEISNVSQEELFTTVEQFRRALIASARTGSKRYLPSAQKLYQWLIQPIEDELGSEQIDTILFSMDSGLRSLPIAALHDGQQFLIEKYSLGMVPSLGLMRSNYQPLGKAQVLAMGASLFQELQPLPAVPAELENIEQLWPSRGFLNETFTRKNLIDQQQQTPAQIIHLATHAEFNAGNADQSYIQLWDEQLHLSDIHTLGWDQPTVDLLVLSACRTALGDVNAEMGFAGLAVAAGVNSALASLWTVSDVGTLALMNEFYHQLQQTSIKSEALRASQLAMLKADIRIESGQLLSEASRSVVPLPAELSQLEHIDFSHPYYWSGFTMIGSPW</sequence>
<accession>A0A6M0RGT8</accession>
<reference evidence="3 4" key="1">
    <citation type="journal article" date="2020" name="Microb. Ecol.">
        <title>Ecogenomics of the Marine Benthic Filamentous Cyanobacterium Adonisia.</title>
        <authorList>
            <person name="Walter J.M."/>
            <person name="Coutinho F.H."/>
            <person name="Leomil L."/>
            <person name="Hargreaves P.I."/>
            <person name="Campeao M.E."/>
            <person name="Vieira V.V."/>
            <person name="Silva B.S."/>
            <person name="Fistarol G.O."/>
            <person name="Salomon P.S."/>
            <person name="Sawabe T."/>
            <person name="Mino S."/>
            <person name="Hosokawa M."/>
            <person name="Miyashita H."/>
            <person name="Maruyama F."/>
            <person name="van Verk M.C."/>
            <person name="Dutilh B.E."/>
            <person name="Thompson C.C."/>
            <person name="Thompson F.L."/>
        </authorList>
    </citation>
    <scope>NUCLEOTIDE SEQUENCE [LARGE SCALE GENOMIC DNA]</scope>
    <source>
        <strain evidence="3 4">CCMR0081</strain>
    </source>
</reference>
<evidence type="ECO:0000313" key="4">
    <source>
        <dbReference type="Proteomes" id="UP000481033"/>
    </source>
</evidence>
<dbReference type="PANTHER" id="PTHR10098:SF112">
    <property type="entry name" value="SLR0380 PROTEIN"/>
    <property type="match status" value="1"/>
</dbReference>
<dbReference type="Gene3D" id="2.160.20.10">
    <property type="entry name" value="Single-stranded right-handed beta-helix, Pectin lyase-like"/>
    <property type="match status" value="1"/>
</dbReference>
<dbReference type="InterPro" id="IPR012334">
    <property type="entry name" value="Pectin_lyas_fold"/>
</dbReference>
<dbReference type="SUPFAM" id="SSF51126">
    <property type="entry name" value="Pectin lyase-like"/>
    <property type="match status" value="1"/>
</dbReference>
<dbReference type="InterPro" id="IPR024983">
    <property type="entry name" value="CHAT_dom"/>
</dbReference>
<evidence type="ECO:0000256" key="1">
    <source>
        <dbReference type="SAM" id="MobiDB-lite"/>
    </source>
</evidence>
<proteinExistence type="predicted"/>
<gene>
    <name evidence="3" type="ORF">DXZ20_07155</name>
</gene>
<dbReference type="Proteomes" id="UP000481033">
    <property type="component" value="Unassembled WGS sequence"/>
</dbReference>
<feature type="region of interest" description="Disordered" evidence="1">
    <location>
        <begin position="302"/>
        <end position="346"/>
    </location>
</feature>
<dbReference type="NCBIfam" id="TIGR01901">
    <property type="entry name" value="adhes_NPXG"/>
    <property type="match status" value="1"/>
</dbReference>
<feature type="domain" description="Filamentous haemagglutinin FhaB/tRNA nuclease CdiA-like TPS" evidence="2">
    <location>
        <begin position="36"/>
        <end position="150"/>
    </location>
</feature>
<feature type="compositionally biased region" description="Low complexity" evidence="1">
    <location>
        <begin position="304"/>
        <end position="316"/>
    </location>
</feature>
<evidence type="ECO:0000313" key="3">
    <source>
        <dbReference type="EMBL" id="NEZ55458.1"/>
    </source>
</evidence>
<dbReference type="PANTHER" id="PTHR10098">
    <property type="entry name" value="RAPSYN-RELATED"/>
    <property type="match status" value="1"/>
</dbReference>
<protein>
    <submittedName>
        <fullName evidence="3">CHAT domain-containing protein</fullName>
    </submittedName>
</protein>